<dbReference type="EMBL" id="AAOT01000007">
    <property type="protein sequence ID" value="EAR52035.1"/>
    <property type="molecule type" value="Genomic_DNA"/>
</dbReference>
<organism evidence="1 2">
    <name type="scientific">Oceanicola granulosus (strain ATCC BAA-861 / DSM 15982 / KCTC 12143 / HTCC2516)</name>
    <dbReference type="NCBI Taxonomy" id="314256"/>
    <lineage>
        <taxon>Bacteria</taxon>
        <taxon>Pseudomonadati</taxon>
        <taxon>Pseudomonadota</taxon>
        <taxon>Alphaproteobacteria</taxon>
        <taxon>Rhodobacterales</taxon>
        <taxon>Roseobacteraceae</taxon>
        <taxon>Oceanicola</taxon>
    </lineage>
</organism>
<dbReference type="Pfam" id="PF11272">
    <property type="entry name" value="DUF3072"/>
    <property type="match status" value="1"/>
</dbReference>
<dbReference type="AlphaFoldDB" id="Q2CGX6"/>
<name>Q2CGX6_OCEGH</name>
<evidence type="ECO:0008006" key="3">
    <source>
        <dbReference type="Google" id="ProtNLM"/>
    </source>
</evidence>
<evidence type="ECO:0000313" key="2">
    <source>
        <dbReference type="Proteomes" id="UP000003635"/>
    </source>
</evidence>
<reference evidence="1 2" key="1">
    <citation type="journal article" date="2010" name="J. Bacteriol.">
        <title>Genome sequences of Oceanicola granulosus HTCC2516(T) and Oceanicola batsensis HTCC2597(TDelta).</title>
        <authorList>
            <person name="Thrash J.C."/>
            <person name="Cho J.C."/>
            <person name="Vergin K.L."/>
            <person name="Giovannoni S.J."/>
        </authorList>
    </citation>
    <scope>NUCLEOTIDE SEQUENCE [LARGE SCALE GENOMIC DNA]</scope>
    <source>
        <strain evidence="2">ATCC BAA-861 / DSM 15982 / KCTC 12143 / HTCC2516</strain>
    </source>
</reference>
<sequence length="66" mass="7306">MSIATPFAARAFLDDHPEFDADAEMTAVQATKLRELSEAANEPFDGQLTQLQAQRRIAALEEMLGR</sequence>
<comment type="caution">
    <text evidence="1">The sequence shown here is derived from an EMBL/GenBank/DDBJ whole genome shotgun (WGS) entry which is preliminary data.</text>
</comment>
<dbReference type="STRING" id="314256.OG2516_13459"/>
<accession>Q2CGX6</accession>
<proteinExistence type="predicted"/>
<evidence type="ECO:0000313" key="1">
    <source>
        <dbReference type="EMBL" id="EAR52035.1"/>
    </source>
</evidence>
<dbReference type="Proteomes" id="UP000003635">
    <property type="component" value="Unassembled WGS sequence"/>
</dbReference>
<dbReference type="InterPro" id="IPR021425">
    <property type="entry name" value="DUF3072"/>
</dbReference>
<dbReference type="OrthoDB" id="7871968at2"/>
<dbReference type="HOGENOM" id="CLU_2826869_0_0_5"/>
<gene>
    <name evidence="1" type="ORF">OG2516_13459</name>
</gene>
<dbReference type="RefSeq" id="WP_007256099.1">
    <property type="nucleotide sequence ID" value="NZ_CH724108.1"/>
</dbReference>
<protein>
    <recommendedName>
        <fullName evidence="3">DUF3072 domain-containing protein</fullName>
    </recommendedName>
</protein>
<keyword evidence="2" id="KW-1185">Reference proteome</keyword>